<dbReference type="SUPFAM" id="SSF46785">
    <property type="entry name" value="Winged helix' DNA-binding domain"/>
    <property type="match status" value="1"/>
</dbReference>
<keyword evidence="1" id="KW-0805">Transcription regulation</keyword>
<keyword evidence="3" id="KW-0804">Transcription</keyword>
<name>A0A7I7TAM9_9MYCO</name>
<dbReference type="AlphaFoldDB" id="A0A7I7TAM9"/>
<dbReference type="Gene3D" id="1.10.10.10">
    <property type="entry name" value="Winged helix-like DNA-binding domain superfamily/Winged helix DNA-binding domain"/>
    <property type="match status" value="1"/>
</dbReference>
<dbReference type="GO" id="GO:0003700">
    <property type="term" value="F:DNA-binding transcription factor activity"/>
    <property type="evidence" value="ECO:0007669"/>
    <property type="project" value="InterPro"/>
</dbReference>
<accession>A0A7I7TAM9</accession>
<evidence type="ECO:0000256" key="1">
    <source>
        <dbReference type="ARBA" id="ARBA00023015"/>
    </source>
</evidence>
<dbReference type="InterPro" id="IPR036388">
    <property type="entry name" value="WH-like_DNA-bd_sf"/>
</dbReference>
<dbReference type="SMART" id="SM00347">
    <property type="entry name" value="HTH_MARR"/>
    <property type="match status" value="1"/>
</dbReference>
<evidence type="ECO:0000259" key="4">
    <source>
        <dbReference type="PROSITE" id="PS50995"/>
    </source>
</evidence>
<dbReference type="RefSeq" id="WP_163749873.1">
    <property type="nucleotide sequence ID" value="NZ_AP022596.1"/>
</dbReference>
<keyword evidence="2" id="KW-0238">DNA-binding</keyword>
<evidence type="ECO:0000256" key="3">
    <source>
        <dbReference type="ARBA" id="ARBA00023163"/>
    </source>
</evidence>
<dbReference type="InterPro" id="IPR036390">
    <property type="entry name" value="WH_DNA-bd_sf"/>
</dbReference>
<proteinExistence type="predicted"/>
<dbReference type="InterPro" id="IPR023187">
    <property type="entry name" value="Tscrpt_reg_MarR-type_CS"/>
</dbReference>
<dbReference type="Pfam" id="PF01047">
    <property type="entry name" value="MarR"/>
    <property type="match status" value="1"/>
</dbReference>
<feature type="domain" description="HTH marR-type" evidence="4">
    <location>
        <begin position="7"/>
        <end position="140"/>
    </location>
</feature>
<protein>
    <submittedName>
        <fullName evidence="5">MarR family transcriptional regulator</fullName>
    </submittedName>
</protein>
<evidence type="ECO:0000313" key="6">
    <source>
        <dbReference type="Proteomes" id="UP000467148"/>
    </source>
</evidence>
<dbReference type="GO" id="GO:0003677">
    <property type="term" value="F:DNA binding"/>
    <property type="evidence" value="ECO:0007669"/>
    <property type="project" value="UniProtKB-KW"/>
</dbReference>
<evidence type="ECO:0000313" key="5">
    <source>
        <dbReference type="EMBL" id="BBY65863.1"/>
    </source>
</evidence>
<dbReference type="EMBL" id="AP022596">
    <property type="protein sequence ID" value="BBY65863.1"/>
    <property type="molecule type" value="Genomic_DNA"/>
</dbReference>
<dbReference type="PANTHER" id="PTHR39515">
    <property type="entry name" value="CONSERVED PROTEIN"/>
    <property type="match status" value="1"/>
</dbReference>
<dbReference type="KEGG" id="mhev:MHEL_41060"/>
<dbReference type="Proteomes" id="UP000467148">
    <property type="component" value="Chromosome"/>
</dbReference>
<gene>
    <name evidence="5" type="ORF">MHEL_41060</name>
</gene>
<organism evidence="5 6">
    <name type="scientific">Mycolicibacterium helvum</name>
    <dbReference type="NCBI Taxonomy" id="1534349"/>
    <lineage>
        <taxon>Bacteria</taxon>
        <taxon>Bacillati</taxon>
        <taxon>Actinomycetota</taxon>
        <taxon>Actinomycetes</taxon>
        <taxon>Mycobacteriales</taxon>
        <taxon>Mycobacteriaceae</taxon>
        <taxon>Mycolicibacterium</taxon>
    </lineage>
</organism>
<dbReference type="PROSITE" id="PS01117">
    <property type="entry name" value="HTH_MARR_1"/>
    <property type="match status" value="1"/>
</dbReference>
<dbReference type="InterPro" id="IPR000835">
    <property type="entry name" value="HTH_MarR-typ"/>
</dbReference>
<dbReference type="InterPro" id="IPR052526">
    <property type="entry name" value="HTH-type_Bedaq_tolerance"/>
</dbReference>
<dbReference type="PROSITE" id="PS50995">
    <property type="entry name" value="HTH_MARR_2"/>
    <property type="match status" value="1"/>
</dbReference>
<evidence type="ECO:0000256" key="2">
    <source>
        <dbReference type="ARBA" id="ARBA00023125"/>
    </source>
</evidence>
<dbReference type="PANTHER" id="PTHR39515:SF2">
    <property type="entry name" value="HTH-TYPE TRANSCRIPTIONAL REGULATOR RV0880"/>
    <property type="match status" value="1"/>
</dbReference>
<keyword evidence="6" id="KW-1185">Reference proteome</keyword>
<sequence length="145" mass="16021">MTRRPDPNEIGALLYRNIALIASRVKRLQAPGQLSLPERAALSRLDRGGPTSAAELARVEQISPQAMRVTLGALESQGLVQRQPDPQDGRRIVMSLTPSGVKLVRHKRDARTRLFAQVLTEEFTDAELRILARAAPLIARLGDRL</sequence>
<reference evidence="5 6" key="1">
    <citation type="journal article" date="2019" name="Emerg. Microbes Infect.">
        <title>Comprehensive subspecies identification of 175 nontuberculous mycobacteria species based on 7547 genomic profiles.</title>
        <authorList>
            <person name="Matsumoto Y."/>
            <person name="Kinjo T."/>
            <person name="Motooka D."/>
            <person name="Nabeya D."/>
            <person name="Jung N."/>
            <person name="Uechi K."/>
            <person name="Horii T."/>
            <person name="Iida T."/>
            <person name="Fujita J."/>
            <person name="Nakamura S."/>
        </authorList>
    </citation>
    <scope>NUCLEOTIDE SEQUENCE [LARGE SCALE GENOMIC DNA]</scope>
    <source>
        <strain evidence="5 6">JCM 30396</strain>
    </source>
</reference>